<dbReference type="GO" id="GO:0019843">
    <property type="term" value="F:rRNA binding"/>
    <property type="evidence" value="ECO:0007669"/>
    <property type="project" value="UniProtKB-UniRule"/>
</dbReference>
<dbReference type="EMBL" id="CP019434">
    <property type="protein sequence ID" value="APZ42766.1"/>
    <property type="molecule type" value="Genomic_DNA"/>
</dbReference>
<dbReference type="Proteomes" id="UP000243807">
    <property type="component" value="Chromosome"/>
</dbReference>
<evidence type="ECO:0000313" key="10">
    <source>
        <dbReference type="Proteomes" id="UP000243807"/>
    </source>
</evidence>
<evidence type="ECO:0000256" key="2">
    <source>
        <dbReference type="ARBA" id="ARBA00022730"/>
    </source>
</evidence>
<organism evidence="9 10">
    <name type="scientific">Acidihalobacter ferrooxydans</name>
    <dbReference type="NCBI Taxonomy" id="1765967"/>
    <lineage>
        <taxon>Bacteria</taxon>
        <taxon>Pseudomonadati</taxon>
        <taxon>Pseudomonadota</taxon>
        <taxon>Gammaproteobacteria</taxon>
        <taxon>Chromatiales</taxon>
        <taxon>Ectothiorhodospiraceae</taxon>
        <taxon>Acidihalobacter</taxon>
    </lineage>
</organism>
<keyword evidence="3 7" id="KW-0694">RNA-binding</keyword>
<dbReference type="Pfam" id="PF03948">
    <property type="entry name" value="Ribosomal_L9_C"/>
    <property type="match status" value="1"/>
</dbReference>
<comment type="function">
    <text evidence="7">Binds to the 23S rRNA.</text>
</comment>
<dbReference type="SUPFAM" id="SSF55658">
    <property type="entry name" value="L9 N-domain-like"/>
    <property type="match status" value="1"/>
</dbReference>
<dbReference type="PANTHER" id="PTHR21368">
    <property type="entry name" value="50S RIBOSOMAL PROTEIN L9"/>
    <property type="match status" value="1"/>
</dbReference>
<evidence type="ECO:0000256" key="1">
    <source>
        <dbReference type="ARBA" id="ARBA00010605"/>
    </source>
</evidence>
<evidence type="ECO:0000256" key="5">
    <source>
        <dbReference type="ARBA" id="ARBA00023274"/>
    </source>
</evidence>
<dbReference type="RefSeq" id="WP_076836415.1">
    <property type="nucleotide sequence ID" value="NZ_CP019434.1"/>
</dbReference>
<accession>A0A1P8UG09</accession>
<dbReference type="InterPro" id="IPR020070">
    <property type="entry name" value="Ribosomal_bL9_N"/>
</dbReference>
<dbReference type="GO" id="GO:0005840">
    <property type="term" value="C:ribosome"/>
    <property type="evidence" value="ECO:0007669"/>
    <property type="project" value="UniProtKB-KW"/>
</dbReference>
<dbReference type="InterPro" id="IPR000244">
    <property type="entry name" value="Ribosomal_bL9"/>
</dbReference>
<dbReference type="OrthoDB" id="9788336at2"/>
<name>A0A1P8UG09_9GAMM</name>
<dbReference type="InterPro" id="IPR009027">
    <property type="entry name" value="Ribosomal_bL9/RNase_H1_N"/>
</dbReference>
<keyword evidence="2 7" id="KW-0699">rRNA-binding</keyword>
<evidence type="ECO:0000313" key="9">
    <source>
        <dbReference type="EMBL" id="APZ42766.1"/>
    </source>
</evidence>
<dbReference type="InterPro" id="IPR036791">
    <property type="entry name" value="Ribosomal_bL9_C_sf"/>
</dbReference>
<dbReference type="HAMAP" id="MF_00503">
    <property type="entry name" value="Ribosomal_bL9"/>
    <property type="match status" value="1"/>
</dbReference>
<keyword evidence="10" id="KW-1185">Reference proteome</keyword>
<dbReference type="Gene3D" id="3.40.5.10">
    <property type="entry name" value="Ribosomal protein L9, N-terminal domain"/>
    <property type="match status" value="1"/>
</dbReference>
<dbReference type="GO" id="GO:0003735">
    <property type="term" value="F:structural constituent of ribosome"/>
    <property type="evidence" value="ECO:0007669"/>
    <property type="project" value="InterPro"/>
</dbReference>
<dbReference type="Pfam" id="PF01281">
    <property type="entry name" value="Ribosomal_L9_N"/>
    <property type="match status" value="1"/>
</dbReference>
<protein>
    <recommendedName>
        <fullName evidence="6 7">Large ribosomal subunit protein bL9</fullName>
    </recommendedName>
</protein>
<sequence>MEIILLEKMENLGGLGDRVRVKSGYARNYLIPQGKAKYATAANIAEFEARRAEIEKAAAEVLAAAEARAERFADLVVTITALAGSEGKLFGSIGTQDIADAVTAAGVELERREVRLPEGAIRQTGEYEIAVHLHADVNAALKLVVIPDNVE</sequence>
<keyword evidence="5 7" id="KW-0687">Ribonucleoprotein</keyword>
<dbReference type="STRING" id="1765967.BW247_06380"/>
<evidence type="ECO:0000256" key="6">
    <source>
        <dbReference type="ARBA" id="ARBA00035292"/>
    </source>
</evidence>
<dbReference type="KEGG" id="afy:BW247_06380"/>
<dbReference type="InterPro" id="IPR036935">
    <property type="entry name" value="Ribosomal_bL9_N_sf"/>
</dbReference>
<dbReference type="SUPFAM" id="SSF55653">
    <property type="entry name" value="Ribosomal protein L9 C-domain"/>
    <property type="match status" value="1"/>
</dbReference>
<feature type="domain" description="Ribosomal protein L9" evidence="8">
    <location>
        <begin position="13"/>
        <end position="40"/>
    </location>
</feature>
<dbReference type="InterPro" id="IPR020594">
    <property type="entry name" value="Ribosomal_bL9_bac/chp"/>
</dbReference>
<dbReference type="GO" id="GO:0006412">
    <property type="term" value="P:translation"/>
    <property type="evidence" value="ECO:0007669"/>
    <property type="project" value="UniProtKB-UniRule"/>
</dbReference>
<proteinExistence type="inferred from homology"/>
<dbReference type="InterPro" id="IPR020069">
    <property type="entry name" value="Ribosomal_bL9_C"/>
</dbReference>
<reference evidence="9 10" key="1">
    <citation type="submission" date="2017-01" db="EMBL/GenBank/DDBJ databases">
        <title>Draft sequence of Acidihalobacter ferrooxidans strain DSM 14175 (strain V8).</title>
        <authorList>
            <person name="Khaleque H.N."/>
            <person name="Ramsay J.P."/>
            <person name="Murphy R.J.T."/>
            <person name="Kaksonen A.H."/>
            <person name="Boxall N.J."/>
            <person name="Watkin E.L.J."/>
        </authorList>
    </citation>
    <scope>NUCLEOTIDE SEQUENCE [LARGE SCALE GENOMIC DNA]</scope>
    <source>
        <strain evidence="9 10">V8</strain>
    </source>
</reference>
<dbReference type="Gene3D" id="3.10.430.100">
    <property type="entry name" value="Ribosomal protein L9, C-terminal domain"/>
    <property type="match status" value="1"/>
</dbReference>
<gene>
    <name evidence="7" type="primary">rplI</name>
    <name evidence="9" type="ORF">BW247_06380</name>
</gene>
<dbReference type="PROSITE" id="PS00651">
    <property type="entry name" value="RIBOSOMAL_L9"/>
    <property type="match status" value="1"/>
</dbReference>
<evidence type="ECO:0000259" key="8">
    <source>
        <dbReference type="PROSITE" id="PS00651"/>
    </source>
</evidence>
<comment type="similarity">
    <text evidence="1 7">Belongs to the bacterial ribosomal protein bL9 family.</text>
</comment>
<dbReference type="AlphaFoldDB" id="A0A1P8UG09"/>
<keyword evidence="4 7" id="KW-0689">Ribosomal protein</keyword>
<evidence type="ECO:0000256" key="4">
    <source>
        <dbReference type="ARBA" id="ARBA00022980"/>
    </source>
</evidence>
<dbReference type="GO" id="GO:1990904">
    <property type="term" value="C:ribonucleoprotein complex"/>
    <property type="evidence" value="ECO:0007669"/>
    <property type="project" value="UniProtKB-KW"/>
</dbReference>
<evidence type="ECO:0000256" key="3">
    <source>
        <dbReference type="ARBA" id="ARBA00022884"/>
    </source>
</evidence>
<evidence type="ECO:0000256" key="7">
    <source>
        <dbReference type="HAMAP-Rule" id="MF_00503"/>
    </source>
</evidence>
<dbReference type="NCBIfam" id="TIGR00158">
    <property type="entry name" value="L9"/>
    <property type="match status" value="1"/>
</dbReference>